<protein>
    <submittedName>
        <fullName evidence="5">Anti-sigma U factor RsuA</fullName>
    </submittedName>
</protein>
<accession>A0ABP7IJE5</accession>
<keyword evidence="3" id="KW-0472">Membrane</keyword>
<organism evidence="5 6">
    <name type="scientific">Sphaerisporangium flaviroseum</name>
    <dbReference type="NCBI Taxonomy" id="509199"/>
    <lineage>
        <taxon>Bacteria</taxon>
        <taxon>Bacillati</taxon>
        <taxon>Actinomycetota</taxon>
        <taxon>Actinomycetes</taxon>
        <taxon>Streptosporangiales</taxon>
        <taxon>Streptosporangiaceae</taxon>
        <taxon>Sphaerisporangium</taxon>
    </lineage>
</organism>
<comment type="caution">
    <text evidence="5">The sequence shown here is derived from an EMBL/GenBank/DDBJ whole genome shotgun (WGS) entry which is preliminary data.</text>
</comment>
<evidence type="ECO:0000256" key="3">
    <source>
        <dbReference type="SAM" id="Phobius"/>
    </source>
</evidence>
<keyword evidence="3" id="KW-1133">Transmembrane helix</keyword>
<dbReference type="RefSeq" id="WP_344943502.1">
    <property type="nucleotide sequence ID" value="NZ_BAAAZR010000011.1"/>
</dbReference>
<dbReference type="EMBL" id="BAAAZR010000011">
    <property type="protein sequence ID" value="GAA3819710.1"/>
    <property type="molecule type" value="Genomic_DNA"/>
</dbReference>
<keyword evidence="3" id="KW-0812">Transmembrane</keyword>
<evidence type="ECO:0000256" key="2">
    <source>
        <dbReference type="ARBA" id="ARBA00023163"/>
    </source>
</evidence>
<dbReference type="Gene3D" id="1.10.10.1320">
    <property type="entry name" value="Anti-sigma factor, zinc-finger domain"/>
    <property type="match status" value="1"/>
</dbReference>
<reference evidence="6" key="1">
    <citation type="journal article" date="2019" name="Int. J. Syst. Evol. Microbiol.">
        <title>The Global Catalogue of Microorganisms (GCM) 10K type strain sequencing project: providing services to taxonomists for standard genome sequencing and annotation.</title>
        <authorList>
            <consortium name="The Broad Institute Genomics Platform"/>
            <consortium name="The Broad Institute Genome Sequencing Center for Infectious Disease"/>
            <person name="Wu L."/>
            <person name="Ma J."/>
        </authorList>
    </citation>
    <scope>NUCLEOTIDE SEQUENCE [LARGE SCALE GENOMIC DNA]</scope>
    <source>
        <strain evidence="6">JCM 16908</strain>
    </source>
</reference>
<gene>
    <name evidence="5" type="primary">rsuA_2</name>
    <name evidence="5" type="ORF">GCM10022226_45170</name>
</gene>
<evidence type="ECO:0000313" key="6">
    <source>
        <dbReference type="Proteomes" id="UP001500888"/>
    </source>
</evidence>
<dbReference type="InterPro" id="IPR041916">
    <property type="entry name" value="Anti_sigma_zinc_sf"/>
</dbReference>
<feature type="domain" description="Putative zinc-finger" evidence="4">
    <location>
        <begin position="10"/>
        <end position="36"/>
    </location>
</feature>
<dbReference type="Pfam" id="PF13490">
    <property type="entry name" value="zf-HC2"/>
    <property type="match status" value="1"/>
</dbReference>
<feature type="transmembrane region" description="Helical" evidence="3">
    <location>
        <begin position="90"/>
        <end position="112"/>
    </location>
</feature>
<evidence type="ECO:0000256" key="1">
    <source>
        <dbReference type="ARBA" id="ARBA00023015"/>
    </source>
</evidence>
<proteinExistence type="predicted"/>
<dbReference type="InterPro" id="IPR027383">
    <property type="entry name" value="Znf_put"/>
</dbReference>
<keyword evidence="1" id="KW-0805">Transcription regulation</keyword>
<sequence length="239" mass="24387">MTAQVQHTDVGAYALGLLEEADREAFSAHLSACPPCLAELAELNGTADALTGVEPVEDDGLDGGTQEVPAQVIELVRRRKAGDRRARRRTLIAGAAAAVALVAGGAALGAVVSGGEGAMPSGHLAHGPAEALYRQGTPVSATGASGISGGLVLEAKDWGTHAALELKGVKGPLECELIAVTAEGERRVVTGWAVPERGYGVPGSPEPLYVHGGIAFPPGDIDRFEVSTTSGRKLLVVDM</sequence>
<evidence type="ECO:0000259" key="4">
    <source>
        <dbReference type="Pfam" id="PF13490"/>
    </source>
</evidence>
<evidence type="ECO:0000313" key="5">
    <source>
        <dbReference type="EMBL" id="GAA3819710.1"/>
    </source>
</evidence>
<keyword evidence="2" id="KW-0804">Transcription</keyword>
<name>A0ABP7IJE5_9ACTN</name>
<dbReference type="Proteomes" id="UP001500888">
    <property type="component" value="Unassembled WGS sequence"/>
</dbReference>
<keyword evidence="6" id="KW-1185">Reference proteome</keyword>